<dbReference type="SUPFAM" id="SSF51735">
    <property type="entry name" value="NAD(P)-binding Rossmann-fold domains"/>
    <property type="match status" value="1"/>
</dbReference>
<evidence type="ECO:0000256" key="2">
    <source>
        <dbReference type="ARBA" id="ARBA00023002"/>
    </source>
</evidence>
<keyword evidence="6" id="KW-1185">Reference proteome</keyword>
<comment type="similarity">
    <text evidence="1 3">Belongs to the short-chain dehydrogenases/reductases (SDR) family.</text>
</comment>
<dbReference type="Gene3D" id="3.40.50.720">
    <property type="entry name" value="NAD(P)-binding Rossmann-like Domain"/>
    <property type="match status" value="1"/>
</dbReference>
<dbReference type="EMBL" id="LIWG01000015">
    <property type="protein sequence ID" value="MBE3608828.1"/>
    <property type="molecule type" value="Genomic_DNA"/>
</dbReference>
<reference evidence="4 7" key="2">
    <citation type="submission" date="2020-10" db="EMBL/GenBank/DDBJ databases">
        <title>Campylobacter californiensis sp. nov. isolated from cattle and feral swine in California.</title>
        <authorList>
            <person name="Miller W.G."/>
        </authorList>
    </citation>
    <scope>NUCLEOTIDE SEQUENCE [LARGE SCALE GENOMIC DNA]</scope>
    <source>
        <strain evidence="4 7">RM12919</strain>
    </source>
</reference>
<dbReference type="PANTHER" id="PTHR42901">
    <property type="entry name" value="ALCOHOL DEHYDROGENASE"/>
    <property type="match status" value="1"/>
</dbReference>
<dbReference type="PIRSF" id="PIRSF000126">
    <property type="entry name" value="11-beta-HSD1"/>
    <property type="match status" value="1"/>
</dbReference>
<keyword evidence="2" id="KW-0560">Oxidoreductase</keyword>
<sequence>MNATAFITGATSGFGEEIARTLSREGYKIIALARRKDRLEKLASELGNTHIIVADVRDKEAIFEGVKNLPKEFQDIEVLVNNAGLALGLDGIVEADVEDLETMVDTNIKGLLYSTKAVLPIMKARKSGYVFNIGSTAGAWPYPGSHVYGASKAFVKQFSRNMRNDLRGLGIRVTEIAPGLCKTEFSEVRFKGDVERANKVYEGVAAIKPQDIAQILLNCLNMPKHVNINIVEAMATAQTWAGLHIEKDKF</sequence>
<name>A0AAW3ZWF5_9BACT</name>
<evidence type="ECO:0000256" key="1">
    <source>
        <dbReference type="ARBA" id="ARBA00006484"/>
    </source>
</evidence>
<evidence type="ECO:0000256" key="3">
    <source>
        <dbReference type="RuleBase" id="RU000363"/>
    </source>
</evidence>
<reference evidence="5 6" key="1">
    <citation type="submission" date="2015-08" db="EMBL/GenBank/DDBJ databases">
        <title>Comparative genomics of the Campylobacter concisus group.</title>
        <authorList>
            <person name="Yee E."/>
            <person name="Chapman M.H."/>
            <person name="Huynh S."/>
            <person name="Bono J.L."/>
            <person name="On S.L."/>
            <person name="St Leger J."/>
            <person name="Foster G."/>
            <person name="Parker C.T."/>
            <person name="Miller W.G."/>
        </authorList>
    </citation>
    <scope>NUCLEOTIDE SEQUENCE [LARGE SCALE GENOMIC DNA]</scope>
    <source>
        <strain evidence="5 6">RM9337</strain>
    </source>
</reference>
<dbReference type="PRINTS" id="PR00081">
    <property type="entry name" value="GDHRDH"/>
</dbReference>
<dbReference type="InterPro" id="IPR020904">
    <property type="entry name" value="Sc_DH/Rdtase_CS"/>
</dbReference>
<accession>A0AAW3ZWF5</accession>
<dbReference type="FunFam" id="3.40.50.720:FF:000047">
    <property type="entry name" value="NADP-dependent L-serine/L-allo-threonine dehydrogenase"/>
    <property type="match status" value="1"/>
</dbReference>
<dbReference type="AlphaFoldDB" id="A0AAW3ZWF5"/>
<dbReference type="PANTHER" id="PTHR42901:SF1">
    <property type="entry name" value="ALCOHOL DEHYDROGENASE"/>
    <property type="match status" value="1"/>
</dbReference>
<dbReference type="Proteomes" id="UP001318760">
    <property type="component" value="Unassembled WGS sequence"/>
</dbReference>
<dbReference type="Pfam" id="PF00106">
    <property type="entry name" value="adh_short"/>
    <property type="match status" value="1"/>
</dbReference>
<dbReference type="InterPro" id="IPR036291">
    <property type="entry name" value="NAD(P)-bd_dom_sf"/>
</dbReference>
<proteinExistence type="inferred from homology"/>
<dbReference type="Proteomes" id="UP000650616">
    <property type="component" value="Unassembled WGS sequence"/>
</dbReference>
<evidence type="ECO:0000313" key="5">
    <source>
        <dbReference type="EMBL" id="MBE3608828.1"/>
    </source>
</evidence>
<evidence type="ECO:0000313" key="6">
    <source>
        <dbReference type="Proteomes" id="UP000650616"/>
    </source>
</evidence>
<dbReference type="EMBL" id="JADBHS010000019">
    <property type="protein sequence ID" value="MBE2987135.1"/>
    <property type="molecule type" value="Genomic_DNA"/>
</dbReference>
<evidence type="ECO:0000313" key="4">
    <source>
        <dbReference type="EMBL" id="MBE2987135.1"/>
    </source>
</evidence>
<evidence type="ECO:0000313" key="7">
    <source>
        <dbReference type="Proteomes" id="UP001318760"/>
    </source>
</evidence>
<dbReference type="PROSITE" id="PS00061">
    <property type="entry name" value="ADH_SHORT"/>
    <property type="match status" value="1"/>
</dbReference>
<comment type="caution">
    <text evidence="5">The sequence shown here is derived from an EMBL/GenBank/DDBJ whole genome shotgun (WGS) entry which is preliminary data.</text>
</comment>
<dbReference type="InterPro" id="IPR002347">
    <property type="entry name" value="SDR_fam"/>
</dbReference>
<organism evidence="5 6">
    <name type="scientific">Campylobacter californiensis</name>
    <dbReference type="NCBI Taxonomy" id="1032243"/>
    <lineage>
        <taxon>Bacteria</taxon>
        <taxon>Pseudomonadati</taxon>
        <taxon>Campylobacterota</taxon>
        <taxon>Epsilonproteobacteria</taxon>
        <taxon>Campylobacterales</taxon>
        <taxon>Campylobacteraceae</taxon>
        <taxon>Campylobacter</taxon>
    </lineage>
</organism>
<gene>
    <name evidence="4" type="ORF">CCAL12919_08415</name>
    <name evidence="5" type="ORF">CCAL9337_08860</name>
</gene>
<protein>
    <submittedName>
        <fullName evidence="5">SDR family NAD(P)-dependent oxidoreductase</fullName>
    </submittedName>
</protein>
<dbReference type="PRINTS" id="PR00080">
    <property type="entry name" value="SDRFAMILY"/>
</dbReference>
<dbReference type="GO" id="GO:0016616">
    <property type="term" value="F:oxidoreductase activity, acting on the CH-OH group of donors, NAD or NADP as acceptor"/>
    <property type="evidence" value="ECO:0007669"/>
    <property type="project" value="UniProtKB-ARBA"/>
</dbReference>
<dbReference type="RefSeq" id="WP_170017199.1">
    <property type="nucleotide sequence ID" value="NZ_CP012545.1"/>
</dbReference>